<evidence type="ECO:0000313" key="1">
    <source>
        <dbReference type="EMBL" id="KJV06319.1"/>
    </source>
</evidence>
<evidence type="ECO:0008006" key="3">
    <source>
        <dbReference type="Google" id="ProtNLM"/>
    </source>
</evidence>
<dbReference type="EMBL" id="LAJX01000118">
    <property type="protein sequence ID" value="KJV06319.1"/>
    <property type="molecule type" value="Genomic_DNA"/>
</dbReference>
<accession>A0A0F3IL83</accession>
<reference evidence="1 2" key="2">
    <citation type="journal article" date="2016" name="Microb. Ecol.">
        <title>Genome Characteristics of a Novel Type I Methanotroph (Sn10-6) Isolated from a Flooded Indian Rice Field.</title>
        <authorList>
            <person name="Rahalkar M.C."/>
            <person name="Pandit P.S."/>
            <person name="Dhakephalkar P.K."/>
            <person name="Pore S."/>
            <person name="Arora P."/>
            <person name="Kapse N."/>
        </authorList>
    </citation>
    <scope>NUCLEOTIDE SEQUENCE [LARGE SCALE GENOMIC DNA]</scope>
    <source>
        <strain evidence="1 2">Sn10-6</strain>
    </source>
</reference>
<reference evidence="2" key="1">
    <citation type="submission" date="2015-03" db="EMBL/GenBank/DDBJ databases">
        <title>Draft genome sequence of a novel methanotroph (Sn10-6) isolated from flooded ricefield rhizosphere in India.</title>
        <authorList>
            <person name="Pandit P.S."/>
            <person name="Pore S.D."/>
            <person name="Arora P."/>
            <person name="Kapse N.G."/>
            <person name="Dhakephalkar P.K."/>
            <person name="Rahalkar M.C."/>
        </authorList>
    </citation>
    <scope>NUCLEOTIDE SEQUENCE [LARGE SCALE GENOMIC DNA]</scope>
    <source>
        <strain evidence="2">Sn10-6</strain>
    </source>
</reference>
<comment type="caution">
    <text evidence="1">The sequence shown here is derived from an EMBL/GenBank/DDBJ whole genome shotgun (WGS) entry which is preliminary data.</text>
</comment>
<dbReference type="Proteomes" id="UP000033684">
    <property type="component" value="Unassembled WGS sequence"/>
</dbReference>
<gene>
    <name evidence="1" type="ORF">VZ94_12000</name>
</gene>
<evidence type="ECO:0000313" key="2">
    <source>
        <dbReference type="Proteomes" id="UP000033684"/>
    </source>
</evidence>
<dbReference type="RefSeq" id="WP_045779410.1">
    <property type="nucleotide sequence ID" value="NZ_LAJX01000118.1"/>
</dbReference>
<keyword evidence="2" id="KW-1185">Reference proteome</keyword>
<dbReference type="AlphaFoldDB" id="A0A0F3IL83"/>
<dbReference type="PATRIC" id="fig|1632867.3.peg.575"/>
<dbReference type="OrthoDB" id="5569857at2"/>
<organism evidence="1 2">
    <name type="scientific">Methylocucumis oryzae</name>
    <dbReference type="NCBI Taxonomy" id="1632867"/>
    <lineage>
        <taxon>Bacteria</taxon>
        <taxon>Pseudomonadati</taxon>
        <taxon>Pseudomonadota</taxon>
        <taxon>Gammaproteobacteria</taxon>
        <taxon>Methylococcales</taxon>
        <taxon>Methylococcaceae</taxon>
        <taxon>Methylocucumis</taxon>
    </lineage>
</organism>
<sequence length="89" mass="9750">MATITFDTLELVDKLKAAGFEQAQAETVVRVISQAQDNLVSNATLDHRLKETELRLEASINDIKFDLVKWIAGMLLAQAGLVAALVKLL</sequence>
<name>A0A0F3IL83_9GAMM</name>
<proteinExistence type="predicted"/>
<dbReference type="Gene3D" id="1.20.5.340">
    <property type="match status" value="1"/>
</dbReference>
<protein>
    <recommendedName>
        <fullName evidence="3">DUF1640 domain-containing protein</fullName>
    </recommendedName>
</protein>